<dbReference type="Proteomes" id="UP000789920">
    <property type="component" value="Unassembled WGS sequence"/>
</dbReference>
<organism evidence="1 2">
    <name type="scientific">Racocetra persica</name>
    <dbReference type="NCBI Taxonomy" id="160502"/>
    <lineage>
        <taxon>Eukaryota</taxon>
        <taxon>Fungi</taxon>
        <taxon>Fungi incertae sedis</taxon>
        <taxon>Mucoromycota</taxon>
        <taxon>Glomeromycotina</taxon>
        <taxon>Glomeromycetes</taxon>
        <taxon>Diversisporales</taxon>
        <taxon>Gigasporaceae</taxon>
        <taxon>Racocetra</taxon>
    </lineage>
</organism>
<protein>
    <submittedName>
        <fullName evidence="1">9594_t:CDS:1</fullName>
    </submittedName>
</protein>
<feature type="non-terminal residue" evidence="1">
    <location>
        <position position="1"/>
    </location>
</feature>
<comment type="caution">
    <text evidence="1">The sequence shown here is derived from an EMBL/GenBank/DDBJ whole genome shotgun (WGS) entry which is preliminary data.</text>
</comment>
<gene>
    <name evidence="1" type="ORF">RPERSI_LOCUS35840</name>
</gene>
<proteinExistence type="predicted"/>
<evidence type="ECO:0000313" key="2">
    <source>
        <dbReference type="Proteomes" id="UP000789920"/>
    </source>
</evidence>
<evidence type="ECO:0000313" key="1">
    <source>
        <dbReference type="EMBL" id="CAG8849921.1"/>
    </source>
</evidence>
<sequence length="122" mass="14342">ACMKILKLDSKKNFDAKVAAIDFRTKKISITNVRPEFLTEIQKFSFPIQRLIAEEAHAVSKRLQEGKKVLNLKTAECFCKFFTQYILPCRHIFHEQLCDNSNIFTSKMWYYFQGTFEESGME</sequence>
<name>A0ACA9SVI4_9GLOM</name>
<dbReference type="EMBL" id="CAJVQC010168062">
    <property type="protein sequence ID" value="CAG8849921.1"/>
    <property type="molecule type" value="Genomic_DNA"/>
</dbReference>
<feature type="non-terminal residue" evidence="1">
    <location>
        <position position="122"/>
    </location>
</feature>
<accession>A0ACA9SVI4</accession>
<reference evidence="1" key="1">
    <citation type="submission" date="2021-06" db="EMBL/GenBank/DDBJ databases">
        <authorList>
            <person name="Kallberg Y."/>
            <person name="Tangrot J."/>
            <person name="Rosling A."/>
        </authorList>
    </citation>
    <scope>NUCLEOTIDE SEQUENCE</scope>
    <source>
        <strain evidence="1">MA461A</strain>
    </source>
</reference>
<keyword evidence="2" id="KW-1185">Reference proteome</keyword>